<keyword evidence="5" id="KW-1185">Reference proteome</keyword>
<dbReference type="PRINTS" id="PR00624">
    <property type="entry name" value="HISTONEH5"/>
</dbReference>
<dbReference type="PANTHER" id="PTHR36234:SF5">
    <property type="entry name" value="LYSYL ENDOPEPTIDASE"/>
    <property type="match status" value="1"/>
</dbReference>
<dbReference type="PROSITE" id="PS51504">
    <property type="entry name" value="H15"/>
    <property type="match status" value="1"/>
</dbReference>
<proteinExistence type="predicted"/>
<protein>
    <recommendedName>
        <fullName evidence="3">H15 domain-containing protein</fullName>
    </recommendedName>
</protein>
<reference evidence="4" key="2">
    <citation type="journal article" date="2023" name="Microbiol Resour">
        <title>Decontamination and Annotation of the Draft Genome Sequence of the Oomycete Lagenidium giganteum ARSEF 373.</title>
        <authorList>
            <person name="Morgan W.R."/>
            <person name="Tartar A."/>
        </authorList>
    </citation>
    <scope>NUCLEOTIDE SEQUENCE</scope>
    <source>
        <strain evidence="4">ARSEF 373</strain>
    </source>
</reference>
<dbReference type="Gene3D" id="1.10.10.10">
    <property type="entry name" value="Winged helix-like DNA-binding domain superfamily/Winged helix DNA-binding domain"/>
    <property type="match status" value="1"/>
</dbReference>
<dbReference type="InterPro" id="IPR036388">
    <property type="entry name" value="WH-like_DNA-bd_sf"/>
</dbReference>
<dbReference type="PANTHER" id="PTHR36234">
    <property type="entry name" value="LYSYL ENDOPEPTIDASE"/>
    <property type="match status" value="1"/>
</dbReference>
<gene>
    <name evidence="4" type="ORF">N0F65_007239</name>
</gene>
<dbReference type="Proteomes" id="UP001146120">
    <property type="component" value="Unassembled WGS sequence"/>
</dbReference>
<feature type="compositionally biased region" description="Basic residues" evidence="2">
    <location>
        <begin position="83"/>
        <end position="94"/>
    </location>
</feature>
<feature type="region of interest" description="Disordered" evidence="2">
    <location>
        <begin position="206"/>
        <end position="247"/>
    </location>
</feature>
<evidence type="ECO:0000259" key="3">
    <source>
        <dbReference type="PROSITE" id="PS51504"/>
    </source>
</evidence>
<dbReference type="InterPro" id="IPR005818">
    <property type="entry name" value="Histone_H1/H5_H15"/>
</dbReference>
<feature type="compositionally biased region" description="Basic residues" evidence="2">
    <location>
        <begin position="230"/>
        <end position="247"/>
    </location>
</feature>
<sequence length="920" mass="97961">MAPATEEPKAASPKPVEDKAEAAAPASSDEANNNEEQAASEQSDDADKPVTTRSPAKRKAKTAAAAASKAAVEKKKPAAAAPKAKKPAAPKAKKPAAAASGESGPSYFDLIVEAISELKERNGSSRQAITKYVSAKKANFAGHFLNKALRTAVEAEKLVQNKGSYKLTPALKKPAKKKASVKVSENSSKTVKKTVKAAVAKKAAPKSAATKAKAKAKATSTKKAVATKKAPTKKAAPKKTVKVSSKKVAAKATTKKVVKKASKAAPKKNRHSTWLLVVGIAVQALVPDTTPFAAAFASARNDTSGSDNGAGVAKVNIGVGCGSSIEYKVVPADPTTPTYSYVIDNPRAQFISVHFSNFNLPRNDYVVIRPVNPDSKESRTITIHGEDKNGDFFSTALDTTQIVVELFSTGDANPINPSQCRGFTISEYRYAARPANNAGALEEDGDVELDILSMETSDGVNFVDVNGDCNAGYLDTSIVLFRLNGNSISTADVIATNNDAPSGYGRDDGSISNSDSYMYLPLSSGRYRLAISAAPMSTDQAVARSVSPATPRVCNAKVSNYGSYRLSISTSARVNVQSPGSYIGSQCSSSATVQPYSSCSYHRENPLSTAATADGTINRNGGSVTVDRMMFTVNSFGRVTIEVSSFETVDGSTFVDVNGDCSSSYIDPVVYVFRSKGNLNDPLKMSDLIAVADDDDKFNVRRNRRSISFRDPYLSLPLPKGNYVVVVGRYPLNVGDAMSGYSSATNSDNYSPFSCGQRSIRGNYMVTVGAAGTWFEVLAECRKSAVHEVSTRFATFTSPRAHQEPSGIVMVSNIGIGCGSLTNYAFAKTNVSDRPRYSQIIEHPNADFIVVHFSSFNLPAQDYIILRAVDADNNELATVTYFGNERQGEFFSQSLYTQSIVLELYAHGDTTLLSVLGSTR</sequence>
<dbReference type="GO" id="GO:0003677">
    <property type="term" value="F:DNA binding"/>
    <property type="evidence" value="ECO:0007669"/>
    <property type="project" value="UniProtKB-KW"/>
</dbReference>
<accession>A0AAV2ZCS4</accession>
<comment type="caution">
    <text evidence="4">The sequence shown here is derived from an EMBL/GenBank/DDBJ whole genome shotgun (WGS) entry which is preliminary data.</text>
</comment>
<feature type="compositionally biased region" description="Low complexity" evidence="2">
    <location>
        <begin position="22"/>
        <end position="41"/>
    </location>
</feature>
<reference evidence="4" key="1">
    <citation type="submission" date="2022-11" db="EMBL/GenBank/DDBJ databases">
        <authorList>
            <person name="Morgan W.R."/>
            <person name="Tartar A."/>
        </authorList>
    </citation>
    <scope>NUCLEOTIDE SEQUENCE</scope>
    <source>
        <strain evidence="4">ARSEF 373</strain>
    </source>
</reference>
<keyword evidence="1" id="KW-0238">DNA-binding</keyword>
<feature type="region of interest" description="Disordered" evidence="2">
    <location>
        <begin position="1"/>
        <end position="104"/>
    </location>
</feature>
<dbReference type="EMBL" id="DAKRPA010000032">
    <property type="protein sequence ID" value="DBA02420.1"/>
    <property type="molecule type" value="Genomic_DNA"/>
</dbReference>
<name>A0AAV2ZCS4_9STRA</name>
<dbReference type="SMART" id="SM00526">
    <property type="entry name" value="H15"/>
    <property type="match status" value="1"/>
</dbReference>
<dbReference type="InterPro" id="IPR036390">
    <property type="entry name" value="WH_DNA-bd_sf"/>
</dbReference>
<dbReference type="Pfam" id="PF00538">
    <property type="entry name" value="Linker_histone"/>
    <property type="match status" value="1"/>
</dbReference>
<dbReference type="InterPro" id="IPR005819">
    <property type="entry name" value="H1/H5"/>
</dbReference>
<dbReference type="CDD" id="cd00073">
    <property type="entry name" value="H15"/>
    <property type="match status" value="1"/>
</dbReference>
<evidence type="ECO:0000256" key="1">
    <source>
        <dbReference type="ARBA" id="ARBA00023125"/>
    </source>
</evidence>
<dbReference type="SUPFAM" id="SSF46785">
    <property type="entry name" value="Winged helix' DNA-binding domain"/>
    <property type="match status" value="1"/>
</dbReference>
<feature type="compositionally biased region" description="Low complexity" evidence="2">
    <location>
        <begin position="206"/>
        <end position="229"/>
    </location>
</feature>
<evidence type="ECO:0000313" key="5">
    <source>
        <dbReference type="Proteomes" id="UP001146120"/>
    </source>
</evidence>
<feature type="domain" description="H15" evidence="3">
    <location>
        <begin position="103"/>
        <end position="169"/>
    </location>
</feature>
<dbReference type="GO" id="GO:0000786">
    <property type="term" value="C:nucleosome"/>
    <property type="evidence" value="ECO:0007669"/>
    <property type="project" value="InterPro"/>
</dbReference>
<dbReference type="GO" id="GO:0030527">
    <property type="term" value="F:structural constituent of chromatin"/>
    <property type="evidence" value="ECO:0007669"/>
    <property type="project" value="InterPro"/>
</dbReference>
<evidence type="ECO:0000256" key="2">
    <source>
        <dbReference type="SAM" id="MobiDB-lite"/>
    </source>
</evidence>
<evidence type="ECO:0000313" key="4">
    <source>
        <dbReference type="EMBL" id="DBA02420.1"/>
    </source>
</evidence>
<organism evidence="4 5">
    <name type="scientific">Lagenidium giganteum</name>
    <dbReference type="NCBI Taxonomy" id="4803"/>
    <lineage>
        <taxon>Eukaryota</taxon>
        <taxon>Sar</taxon>
        <taxon>Stramenopiles</taxon>
        <taxon>Oomycota</taxon>
        <taxon>Peronosporomycetes</taxon>
        <taxon>Pythiales</taxon>
        <taxon>Pythiaceae</taxon>
    </lineage>
</organism>
<dbReference type="AlphaFoldDB" id="A0AAV2ZCS4"/>
<dbReference type="GO" id="GO:0006334">
    <property type="term" value="P:nucleosome assembly"/>
    <property type="evidence" value="ECO:0007669"/>
    <property type="project" value="InterPro"/>
</dbReference>
<dbReference type="NCBIfam" id="NF038127">
    <property type="entry name" value="FDP_fam"/>
    <property type="match status" value="2"/>
</dbReference>